<protein>
    <submittedName>
        <fullName evidence="1">Uncharacterized protein</fullName>
    </submittedName>
</protein>
<reference evidence="1" key="1">
    <citation type="submission" date="2020-06" db="EMBL/GenBank/DDBJ databases">
        <title>Draft genome of Bugula neritina, a colonial animal packing powerful symbionts and potential medicines.</title>
        <authorList>
            <person name="Rayko M."/>
        </authorList>
    </citation>
    <scope>NUCLEOTIDE SEQUENCE [LARGE SCALE GENOMIC DNA]</scope>
    <source>
        <strain evidence="1">Kwan_BN1</strain>
    </source>
</reference>
<comment type="caution">
    <text evidence="1">The sequence shown here is derived from an EMBL/GenBank/DDBJ whole genome shotgun (WGS) entry which is preliminary data.</text>
</comment>
<evidence type="ECO:0000313" key="1">
    <source>
        <dbReference type="EMBL" id="KAF6021375.1"/>
    </source>
</evidence>
<dbReference type="Proteomes" id="UP000593567">
    <property type="component" value="Unassembled WGS sequence"/>
</dbReference>
<organism evidence="1 2">
    <name type="scientific">Bugula neritina</name>
    <name type="common">Brown bryozoan</name>
    <name type="synonym">Sertularia neritina</name>
    <dbReference type="NCBI Taxonomy" id="10212"/>
    <lineage>
        <taxon>Eukaryota</taxon>
        <taxon>Metazoa</taxon>
        <taxon>Spiralia</taxon>
        <taxon>Lophotrochozoa</taxon>
        <taxon>Bryozoa</taxon>
        <taxon>Gymnolaemata</taxon>
        <taxon>Cheilostomatida</taxon>
        <taxon>Flustrina</taxon>
        <taxon>Buguloidea</taxon>
        <taxon>Bugulidae</taxon>
        <taxon>Bugula</taxon>
    </lineage>
</organism>
<name>A0A7J7J5T7_BUGNE</name>
<proteinExistence type="predicted"/>
<dbReference type="AlphaFoldDB" id="A0A7J7J5T7"/>
<dbReference type="EMBL" id="VXIV02003054">
    <property type="protein sequence ID" value="KAF6021375.1"/>
    <property type="molecule type" value="Genomic_DNA"/>
</dbReference>
<accession>A0A7J7J5T7</accession>
<keyword evidence="2" id="KW-1185">Reference proteome</keyword>
<gene>
    <name evidence="1" type="ORF">EB796_020316</name>
</gene>
<evidence type="ECO:0000313" key="2">
    <source>
        <dbReference type="Proteomes" id="UP000593567"/>
    </source>
</evidence>
<sequence>MKITVSQKAKDVRNGENEHAAIFTTSASISMKPNKTIAVTESPSISVIQTGNNRHKNEELLSKSINWKSM</sequence>